<evidence type="ECO:0000313" key="3">
    <source>
        <dbReference type="Proteomes" id="UP000461670"/>
    </source>
</evidence>
<gene>
    <name evidence="2" type="ORF">GAK30_03358</name>
</gene>
<accession>A0A7V8FL93</accession>
<protein>
    <submittedName>
        <fullName evidence="2">Uncharacterized protein</fullName>
    </submittedName>
</protein>
<dbReference type="Proteomes" id="UP000461670">
    <property type="component" value="Unassembled WGS sequence"/>
</dbReference>
<name>A0A7V8FL93_9BURK</name>
<comment type="caution">
    <text evidence="2">The sequence shown here is derived from an EMBL/GenBank/DDBJ whole genome shotgun (WGS) entry which is preliminary data.</text>
</comment>
<dbReference type="EMBL" id="WNDQ01000067">
    <property type="protein sequence ID" value="KAF1019015.1"/>
    <property type="molecule type" value="Genomic_DNA"/>
</dbReference>
<reference evidence="3" key="1">
    <citation type="journal article" date="2020" name="MBio">
        <title>Horizontal gene transfer to a defensive symbiont with a reduced genome amongst a multipartite beetle microbiome.</title>
        <authorList>
            <person name="Waterworth S.C."/>
            <person name="Florez L.V."/>
            <person name="Rees E.R."/>
            <person name="Hertweck C."/>
            <person name="Kaltenpoth M."/>
            <person name="Kwan J.C."/>
        </authorList>
    </citation>
    <scope>NUCLEOTIDE SEQUENCE [LARGE SCALE GENOMIC DNA]</scope>
</reference>
<sequence length="149" mass="16058">MSDDTTDQAMRKLREAADQLRKTTGSKKDAVVARIRARRSGLLPTGALADAEVVLAELQRRTQQEREGATSVVAAQAEEGIPVEARLLPRQALDAVPAAGQPGVFPRSTTLRLALRHPALFTLAAVLILKASPARLLVLSRLLLPLLKK</sequence>
<evidence type="ECO:0000313" key="2">
    <source>
        <dbReference type="EMBL" id="KAF1019015.1"/>
    </source>
</evidence>
<dbReference type="AlphaFoldDB" id="A0A7V8FL93"/>
<proteinExistence type="predicted"/>
<organism evidence="2 3">
    <name type="scientific">Paracidovorax wautersii</name>
    <dbReference type="NCBI Taxonomy" id="1177982"/>
    <lineage>
        <taxon>Bacteria</taxon>
        <taxon>Pseudomonadati</taxon>
        <taxon>Pseudomonadota</taxon>
        <taxon>Betaproteobacteria</taxon>
        <taxon>Burkholderiales</taxon>
        <taxon>Comamonadaceae</taxon>
        <taxon>Paracidovorax</taxon>
    </lineage>
</organism>
<feature type="compositionally biased region" description="Basic and acidic residues" evidence="1">
    <location>
        <begin position="9"/>
        <end position="25"/>
    </location>
</feature>
<feature type="region of interest" description="Disordered" evidence="1">
    <location>
        <begin position="1"/>
        <end position="25"/>
    </location>
</feature>
<evidence type="ECO:0000256" key="1">
    <source>
        <dbReference type="SAM" id="MobiDB-lite"/>
    </source>
</evidence>